<evidence type="ECO:0000313" key="2">
    <source>
        <dbReference type="EMBL" id="KAH3898427.1"/>
    </source>
</evidence>
<proteinExistence type="predicted"/>
<dbReference type="EMBL" id="JAIWYP010000001">
    <property type="protein sequence ID" value="KAH3898427.1"/>
    <property type="molecule type" value="Genomic_DNA"/>
</dbReference>
<organism evidence="2 3">
    <name type="scientific">Dreissena polymorpha</name>
    <name type="common">Zebra mussel</name>
    <name type="synonym">Mytilus polymorpha</name>
    <dbReference type="NCBI Taxonomy" id="45954"/>
    <lineage>
        <taxon>Eukaryota</taxon>
        <taxon>Metazoa</taxon>
        <taxon>Spiralia</taxon>
        <taxon>Lophotrochozoa</taxon>
        <taxon>Mollusca</taxon>
        <taxon>Bivalvia</taxon>
        <taxon>Autobranchia</taxon>
        <taxon>Heteroconchia</taxon>
        <taxon>Euheterodonta</taxon>
        <taxon>Imparidentia</taxon>
        <taxon>Neoheterodontei</taxon>
        <taxon>Myida</taxon>
        <taxon>Dreissenoidea</taxon>
        <taxon>Dreissenidae</taxon>
        <taxon>Dreissena</taxon>
    </lineage>
</organism>
<dbReference type="AlphaFoldDB" id="A0A9D4SCJ4"/>
<reference evidence="2" key="1">
    <citation type="journal article" date="2019" name="bioRxiv">
        <title>The Genome of the Zebra Mussel, Dreissena polymorpha: A Resource for Invasive Species Research.</title>
        <authorList>
            <person name="McCartney M.A."/>
            <person name="Auch B."/>
            <person name="Kono T."/>
            <person name="Mallez S."/>
            <person name="Zhang Y."/>
            <person name="Obille A."/>
            <person name="Becker A."/>
            <person name="Abrahante J.E."/>
            <person name="Garbe J."/>
            <person name="Badalamenti J.P."/>
            <person name="Herman A."/>
            <person name="Mangelson H."/>
            <person name="Liachko I."/>
            <person name="Sullivan S."/>
            <person name="Sone E.D."/>
            <person name="Koren S."/>
            <person name="Silverstein K.A.T."/>
            <person name="Beckman K.B."/>
            <person name="Gohl D.M."/>
        </authorList>
    </citation>
    <scope>NUCLEOTIDE SEQUENCE</scope>
    <source>
        <strain evidence="2">Duluth1</strain>
        <tissue evidence="2">Whole animal</tissue>
    </source>
</reference>
<feature type="region of interest" description="Disordered" evidence="1">
    <location>
        <begin position="1"/>
        <end position="33"/>
    </location>
</feature>
<protein>
    <submittedName>
        <fullName evidence="2">Uncharacterized protein</fullName>
    </submittedName>
</protein>
<evidence type="ECO:0000256" key="1">
    <source>
        <dbReference type="SAM" id="MobiDB-lite"/>
    </source>
</evidence>
<reference evidence="2" key="2">
    <citation type="submission" date="2020-11" db="EMBL/GenBank/DDBJ databases">
        <authorList>
            <person name="McCartney M.A."/>
            <person name="Auch B."/>
            <person name="Kono T."/>
            <person name="Mallez S."/>
            <person name="Becker A."/>
            <person name="Gohl D.M."/>
            <person name="Silverstein K.A.T."/>
            <person name="Koren S."/>
            <person name="Bechman K.B."/>
            <person name="Herman A."/>
            <person name="Abrahante J.E."/>
            <person name="Garbe J."/>
        </authorList>
    </citation>
    <scope>NUCLEOTIDE SEQUENCE</scope>
    <source>
        <strain evidence="2">Duluth1</strain>
        <tissue evidence="2">Whole animal</tissue>
    </source>
</reference>
<comment type="caution">
    <text evidence="2">The sequence shown here is derived from an EMBL/GenBank/DDBJ whole genome shotgun (WGS) entry which is preliminary data.</text>
</comment>
<feature type="region of interest" description="Disordered" evidence="1">
    <location>
        <begin position="54"/>
        <end position="92"/>
    </location>
</feature>
<keyword evidence="3" id="KW-1185">Reference proteome</keyword>
<evidence type="ECO:0000313" key="3">
    <source>
        <dbReference type="Proteomes" id="UP000828390"/>
    </source>
</evidence>
<feature type="compositionally biased region" description="Basic and acidic residues" evidence="1">
    <location>
        <begin position="19"/>
        <end position="33"/>
    </location>
</feature>
<dbReference type="Proteomes" id="UP000828390">
    <property type="component" value="Unassembled WGS sequence"/>
</dbReference>
<feature type="compositionally biased region" description="Basic and acidic residues" evidence="1">
    <location>
        <begin position="1"/>
        <end position="11"/>
    </location>
</feature>
<feature type="compositionally biased region" description="Basic and acidic residues" evidence="1">
    <location>
        <begin position="63"/>
        <end position="81"/>
    </location>
</feature>
<gene>
    <name evidence="2" type="ORF">DPMN_022658</name>
</gene>
<sequence>MSHEKNSDKNSYKPWIFKGRQDGGREEMRIPIEDRDSFKNLKRDTSMISTLDNENQLRLLRKEKRDPHENNGGKRIERIESESEGQSVPYRT</sequence>
<name>A0A9D4SCJ4_DREPO</name>
<accession>A0A9D4SCJ4</accession>